<dbReference type="AlphaFoldDB" id="A0A2C6KQC2"/>
<evidence type="ECO:0000313" key="2">
    <source>
        <dbReference type="Proteomes" id="UP000221165"/>
    </source>
</evidence>
<accession>A0A2C6KQC2</accession>
<dbReference type="EMBL" id="MIGC01004072">
    <property type="protein sequence ID" value="PHJ18556.1"/>
    <property type="molecule type" value="Genomic_DNA"/>
</dbReference>
<name>A0A2C6KQC2_9APIC</name>
<dbReference type="VEuPathDB" id="ToxoDB:CSUI_007619"/>
<dbReference type="Proteomes" id="UP000221165">
    <property type="component" value="Unassembled WGS sequence"/>
</dbReference>
<sequence>MASVSVVHALVPGTNSFIPSPHPYRKRSTQGSVVSAIDISCKNGYDCTLVKRTVVGPPHLTR</sequence>
<evidence type="ECO:0000313" key="1">
    <source>
        <dbReference type="EMBL" id="PHJ18556.1"/>
    </source>
</evidence>
<gene>
    <name evidence="1" type="ORF">CSUI_007619</name>
</gene>
<comment type="caution">
    <text evidence="1">The sequence shown here is derived from an EMBL/GenBank/DDBJ whole genome shotgun (WGS) entry which is preliminary data.</text>
</comment>
<protein>
    <submittedName>
        <fullName evidence="1">Uncharacterized protein</fullName>
    </submittedName>
</protein>
<proteinExistence type="predicted"/>
<dbReference type="GeneID" id="94430975"/>
<reference evidence="1 2" key="1">
    <citation type="journal article" date="2017" name="Int. J. Parasitol.">
        <title>The genome of the protozoan parasite Cystoisospora suis and a reverse vaccinology approach to identify vaccine candidates.</title>
        <authorList>
            <person name="Palmieri N."/>
            <person name="Shrestha A."/>
            <person name="Ruttkowski B."/>
            <person name="Beck T."/>
            <person name="Vogl C."/>
            <person name="Tomley F."/>
            <person name="Blake D.P."/>
            <person name="Joachim A."/>
        </authorList>
    </citation>
    <scope>NUCLEOTIDE SEQUENCE [LARGE SCALE GENOMIC DNA]</scope>
    <source>
        <strain evidence="1 2">Wien I</strain>
    </source>
</reference>
<keyword evidence="2" id="KW-1185">Reference proteome</keyword>
<organism evidence="1 2">
    <name type="scientific">Cystoisospora suis</name>
    <dbReference type="NCBI Taxonomy" id="483139"/>
    <lineage>
        <taxon>Eukaryota</taxon>
        <taxon>Sar</taxon>
        <taxon>Alveolata</taxon>
        <taxon>Apicomplexa</taxon>
        <taxon>Conoidasida</taxon>
        <taxon>Coccidia</taxon>
        <taxon>Eucoccidiorida</taxon>
        <taxon>Eimeriorina</taxon>
        <taxon>Sarcocystidae</taxon>
        <taxon>Cystoisospora</taxon>
    </lineage>
</organism>
<dbReference type="RefSeq" id="XP_067920262.1">
    <property type="nucleotide sequence ID" value="XM_068067764.1"/>
</dbReference>